<dbReference type="Proteomes" id="UP000004221">
    <property type="component" value="Unassembled WGS sequence"/>
</dbReference>
<comment type="caution">
    <text evidence="1">The sequence shown here is derived from an EMBL/GenBank/DDBJ whole genome shotgun (WGS) entry which is preliminary data.</text>
</comment>
<evidence type="ECO:0000313" key="1">
    <source>
        <dbReference type="EMBL" id="CCF84124.1"/>
    </source>
</evidence>
<dbReference type="AlphaFoldDB" id="I4EHG2"/>
<protein>
    <submittedName>
        <fullName evidence="1">Uncharacterized protein</fullName>
    </submittedName>
</protein>
<organism evidence="1 2">
    <name type="scientific">Nitrolancea hollandica Lb</name>
    <dbReference type="NCBI Taxonomy" id="1129897"/>
    <lineage>
        <taxon>Bacteria</taxon>
        <taxon>Pseudomonadati</taxon>
        <taxon>Thermomicrobiota</taxon>
        <taxon>Thermomicrobia</taxon>
        <taxon>Sphaerobacterales</taxon>
        <taxon>Sphaerobacterineae</taxon>
        <taxon>Sphaerobacteraceae</taxon>
        <taxon>Nitrolancea</taxon>
    </lineage>
</organism>
<proteinExistence type="predicted"/>
<accession>I4EHG2</accession>
<dbReference type="EMBL" id="CAGS01000236">
    <property type="protein sequence ID" value="CCF84124.1"/>
    <property type="molecule type" value="Genomic_DNA"/>
</dbReference>
<evidence type="ECO:0000313" key="2">
    <source>
        <dbReference type="Proteomes" id="UP000004221"/>
    </source>
</evidence>
<gene>
    <name evidence="1" type="ORF">NITHO_3100005</name>
</gene>
<name>I4EHG2_9BACT</name>
<keyword evidence="2" id="KW-1185">Reference proteome</keyword>
<reference evidence="1 2" key="1">
    <citation type="journal article" date="2012" name="ISME J.">
        <title>Nitrification expanded: discovery, physiology and genomics of a nitrite-oxidizing bacterium from the phylum Chloroflexi.</title>
        <authorList>
            <person name="Sorokin D.Y."/>
            <person name="Lucker S."/>
            <person name="Vejmelkova D."/>
            <person name="Kostrikina N.A."/>
            <person name="Kleerebezem R."/>
            <person name="Rijpstra W.I."/>
            <person name="Damste J.S."/>
            <person name="Le Paslier D."/>
            <person name="Muyzer G."/>
            <person name="Wagner M."/>
            <person name="van Loosdrecht M.C."/>
            <person name="Daims H."/>
        </authorList>
    </citation>
    <scope>NUCLEOTIDE SEQUENCE [LARGE SCALE GENOMIC DNA]</scope>
    <source>
        <strain evidence="2">none</strain>
    </source>
</reference>
<sequence>MREREETATMGDRLAAAVVSHRGMLDRSGIVAEYYTSQPSPTQWIAVGLVSARTSNGPLHEPRRLVVGTGGTEQIAVDALARRLGAL</sequence>